<dbReference type="NCBIfam" id="TIGR02977">
    <property type="entry name" value="phageshock_pspA"/>
    <property type="match status" value="1"/>
</dbReference>
<keyword evidence="4" id="KW-1185">Reference proteome</keyword>
<gene>
    <name evidence="3" type="primary">pspA</name>
    <name evidence="3" type="ORF">L3081_17345</name>
</gene>
<dbReference type="RefSeq" id="WP_242287297.1">
    <property type="nucleotide sequence ID" value="NZ_JAKKSL010000003.1"/>
</dbReference>
<organism evidence="3 4">
    <name type="scientific">Colwellia maritima</name>
    <dbReference type="NCBI Taxonomy" id="2912588"/>
    <lineage>
        <taxon>Bacteria</taxon>
        <taxon>Pseudomonadati</taxon>
        <taxon>Pseudomonadota</taxon>
        <taxon>Gammaproteobacteria</taxon>
        <taxon>Alteromonadales</taxon>
        <taxon>Colwelliaceae</taxon>
        <taxon>Colwellia</taxon>
    </lineage>
</organism>
<dbReference type="Proteomes" id="UP001139646">
    <property type="component" value="Unassembled WGS sequence"/>
</dbReference>
<dbReference type="InterPro" id="IPR007157">
    <property type="entry name" value="PspA_VIPP1"/>
</dbReference>
<evidence type="ECO:0000256" key="2">
    <source>
        <dbReference type="SAM" id="Coils"/>
    </source>
</evidence>
<feature type="coiled-coil region" evidence="2">
    <location>
        <begin position="87"/>
        <end position="188"/>
    </location>
</feature>
<reference evidence="3" key="1">
    <citation type="submission" date="2022-01" db="EMBL/GenBank/DDBJ databases">
        <title>Colwellia maritima, isolated from seawater.</title>
        <authorList>
            <person name="Kristyanto S."/>
            <person name="Jung J."/>
            <person name="Jeon C.O."/>
        </authorList>
    </citation>
    <scope>NUCLEOTIDE SEQUENCE</scope>
    <source>
        <strain evidence="3">MSW7</strain>
    </source>
</reference>
<keyword evidence="2" id="KW-0175">Coiled coil</keyword>
<proteinExistence type="inferred from homology"/>
<evidence type="ECO:0000313" key="3">
    <source>
        <dbReference type="EMBL" id="MCI2284834.1"/>
    </source>
</evidence>
<dbReference type="Pfam" id="PF04012">
    <property type="entry name" value="PspA_IM30"/>
    <property type="match status" value="1"/>
</dbReference>
<name>A0ABS9X3M0_9GAMM</name>
<comment type="similarity">
    <text evidence="1">Belongs to the PspA/Vipp/IM30 family.</text>
</comment>
<dbReference type="EMBL" id="JAKKSL010000003">
    <property type="protein sequence ID" value="MCI2284834.1"/>
    <property type="molecule type" value="Genomic_DNA"/>
</dbReference>
<evidence type="ECO:0000256" key="1">
    <source>
        <dbReference type="ARBA" id="ARBA00043985"/>
    </source>
</evidence>
<dbReference type="PANTHER" id="PTHR31088:SF6">
    <property type="entry name" value="PHAGE SHOCK PROTEIN A"/>
    <property type="match status" value="1"/>
</dbReference>
<dbReference type="PANTHER" id="PTHR31088">
    <property type="entry name" value="MEMBRANE-ASSOCIATED PROTEIN VIPP1, CHLOROPLASTIC"/>
    <property type="match status" value="1"/>
</dbReference>
<dbReference type="InterPro" id="IPR014319">
    <property type="entry name" value="Phageshock_PspA"/>
</dbReference>
<accession>A0ABS9X3M0</accession>
<evidence type="ECO:0000313" key="4">
    <source>
        <dbReference type="Proteomes" id="UP001139646"/>
    </source>
</evidence>
<protein>
    <submittedName>
        <fullName evidence="3">Phage shock protein PspA</fullName>
    </submittedName>
</protein>
<sequence>MGLFTRFSDIINANLNSLLDKAEQPEKMIRLIIQEMEETLVEVRATAAKNIAEQKSQDRNIASVQASIEHWQSKAELALTKTREDLAKSALTQKHKYQNELKQLENESEQLAEFLAQVQDDASRLQTKLSEARRRQEAYTLRQESAQVRLKIREKSALYNIEEAMSKFERYQQKIDNIEAQVEAYDLVQTNSADESLNSQFDELEKNDAIEKEIAQIRQKLAAA</sequence>
<comment type="caution">
    <text evidence="3">The sequence shown here is derived from an EMBL/GenBank/DDBJ whole genome shotgun (WGS) entry which is preliminary data.</text>
</comment>